<dbReference type="PANTHER" id="PTHR30386">
    <property type="entry name" value="MEMBRANE FUSION SUBUNIT OF EMRAB-TOLC MULTIDRUG EFFLUX PUMP"/>
    <property type="match status" value="1"/>
</dbReference>
<evidence type="ECO:0000256" key="1">
    <source>
        <dbReference type="SAM" id="Phobius"/>
    </source>
</evidence>
<dbReference type="Gene3D" id="2.40.50.100">
    <property type="match status" value="1"/>
</dbReference>
<dbReference type="AlphaFoldDB" id="A0A1W1C9J4"/>
<proteinExistence type="predicted"/>
<keyword evidence="1" id="KW-0812">Transmembrane</keyword>
<dbReference type="SUPFAM" id="SSF111369">
    <property type="entry name" value="HlyD-like secretion proteins"/>
    <property type="match status" value="1"/>
</dbReference>
<dbReference type="EMBL" id="FPHC01000066">
    <property type="protein sequence ID" value="SFV62429.1"/>
    <property type="molecule type" value="Genomic_DNA"/>
</dbReference>
<protein>
    <submittedName>
        <fullName evidence="2">Membrane fusion component of tripartite multidrug resistance system</fullName>
    </submittedName>
</protein>
<dbReference type="Gene3D" id="2.40.10.220">
    <property type="entry name" value="predicted glycosyltransferase like domains"/>
    <property type="match status" value="1"/>
</dbReference>
<evidence type="ECO:0000313" key="2">
    <source>
        <dbReference type="EMBL" id="SFV62429.1"/>
    </source>
</evidence>
<gene>
    <name evidence="2" type="ORF">MNB_SV-6-1177</name>
</gene>
<organism evidence="2">
    <name type="scientific">hydrothermal vent metagenome</name>
    <dbReference type="NCBI Taxonomy" id="652676"/>
    <lineage>
        <taxon>unclassified sequences</taxon>
        <taxon>metagenomes</taxon>
        <taxon>ecological metagenomes</taxon>
    </lineage>
</organism>
<keyword evidence="1" id="KW-1133">Transmembrane helix</keyword>
<keyword evidence="1" id="KW-0472">Membrane</keyword>
<accession>A0A1W1C9J4</accession>
<dbReference type="Gene3D" id="1.10.287.470">
    <property type="entry name" value="Helix hairpin bin"/>
    <property type="match status" value="1"/>
</dbReference>
<sequence length="495" mass="56733">MSIRKEKNLKRKALRVSVPLSLQIDGAVYETNDWSMSGFGLNVKNRKHSFVKGVNHKAQVILNMGEAVILIDLEIEVKNINSDSVGFEITHINDKNRRVLRHFLTLSLDGKGNNLDDLVSDFTIPVIETPIEESILLNDSEQNLLKRSFAKKAYFYIVSMVALLTLATFVIIYNAVIIYNGYGVTTGNNINITTVIDGKVDKIYIKRGSKVKKGQLLFSISDTIFQNNFENLSKDILLIEKQLNRVDASIKNINSKIYKLDRDKNRSLREYKEDFDVAKRRVEEASKLYQTRLITYSDYSAEKLAYLKSKELMDNLLLTTDLKEKFGIENIYKEKNRLTELLQEKRLLLKAAKINIESCRVFANNDGVVHALKIKEKQFLKAGDLALILESQERSYILMKMISDKVINVHVGQKVLIYSSKTEKNYYGRVSAIGYSSSDVVTNTLMEVAKNEILVQIDFDSNQTFPLNTPIETWILNEKSYYFPIIGILYDKKVR</sequence>
<dbReference type="Gene3D" id="2.40.30.170">
    <property type="match status" value="1"/>
</dbReference>
<reference evidence="2" key="1">
    <citation type="submission" date="2016-10" db="EMBL/GenBank/DDBJ databases">
        <authorList>
            <person name="de Groot N.N."/>
        </authorList>
    </citation>
    <scope>NUCLEOTIDE SEQUENCE</scope>
</reference>
<dbReference type="InterPro" id="IPR050739">
    <property type="entry name" value="MFP"/>
</dbReference>
<feature type="transmembrane region" description="Helical" evidence="1">
    <location>
        <begin position="153"/>
        <end position="179"/>
    </location>
</feature>
<name>A0A1W1C9J4_9ZZZZ</name>